<evidence type="ECO:0000313" key="4">
    <source>
        <dbReference type="Proteomes" id="UP001164390"/>
    </source>
</evidence>
<evidence type="ECO:0000256" key="1">
    <source>
        <dbReference type="SAM" id="SignalP"/>
    </source>
</evidence>
<dbReference type="InterPro" id="IPR001466">
    <property type="entry name" value="Beta-lactam-related"/>
</dbReference>
<dbReference type="PANTHER" id="PTHR46825">
    <property type="entry name" value="D-ALANYL-D-ALANINE-CARBOXYPEPTIDASE/ENDOPEPTIDASE AMPH"/>
    <property type="match status" value="1"/>
</dbReference>
<protein>
    <submittedName>
        <fullName evidence="3">Beta-lactamase family protein</fullName>
    </submittedName>
</protein>
<proteinExistence type="predicted"/>
<evidence type="ECO:0000313" key="3">
    <source>
        <dbReference type="EMBL" id="UYM03823.1"/>
    </source>
</evidence>
<dbReference type="InterPro" id="IPR050491">
    <property type="entry name" value="AmpC-like"/>
</dbReference>
<dbReference type="Proteomes" id="UP001164390">
    <property type="component" value="Chromosome"/>
</dbReference>
<feature type="signal peptide" evidence="1">
    <location>
        <begin position="1"/>
        <end position="24"/>
    </location>
</feature>
<feature type="domain" description="Beta-lactamase-related" evidence="2">
    <location>
        <begin position="43"/>
        <end position="343"/>
    </location>
</feature>
<dbReference type="InterPro" id="IPR012338">
    <property type="entry name" value="Beta-lactam/transpept-like"/>
</dbReference>
<dbReference type="RefSeq" id="WP_271632465.1">
    <property type="nucleotide sequence ID" value="NZ_CP094970.1"/>
</dbReference>
<dbReference type="EMBL" id="CP094970">
    <property type="protein sequence ID" value="UYM03823.1"/>
    <property type="molecule type" value="Genomic_DNA"/>
</dbReference>
<reference evidence="3" key="1">
    <citation type="submission" date="2022-01" db="EMBL/GenBank/DDBJ databases">
        <title>Nocardioidaceae gen. sp. A5X3R13.</title>
        <authorList>
            <person name="Lopez Marin M.A."/>
            <person name="Uhlik O."/>
        </authorList>
    </citation>
    <scope>NUCLEOTIDE SEQUENCE</scope>
    <source>
        <strain evidence="3">A5X3R13</strain>
    </source>
</reference>
<dbReference type="Gene3D" id="3.40.710.10">
    <property type="entry name" value="DD-peptidase/beta-lactamase superfamily"/>
    <property type="match status" value="1"/>
</dbReference>
<dbReference type="AlphaFoldDB" id="A0AA46YKC1"/>
<feature type="chain" id="PRO_5041441619" evidence="1">
    <location>
        <begin position="25"/>
        <end position="377"/>
    </location>
</feature>
<sequence length="377" mass="40308">MRRTLVTAALAIALVAPVAAPAQSAPDDPHVATQESLDALRSDWTAPGGVVVAGDRDDEWTVSSGTAAIGQDRPITATDKFRVGSLTKTFTASIVLQLVDEGEVDLDEPIETYLPGVVQGANDGTEITVRNLLQHTSGIPDYLQIERMLDPRNQFRPHTLAEIASWGLEKPSEFEPGTEYRYSNTNYIVAGMLIEKVTGRSYDQELNDRIIGPLGLTDTYLPEPQHKQLVGPQVRGYFGQQFAYLDVTELIEPSMGLSGGGIVSTGADVAAFMQALADGTVVPRPLLPEMRTPNDLPGSAPKYGLGVDEFELPCGGVAYGHYGIWPGYQTIAAATDDGRHAFVGMNVLNFADGSAGMSGREILGRANTMVTALCDNG</sequence>
<dbReference type="SUPFAM" id="SSF56601">
    <property type="entry name" value="beta-lactamase/transpeptidase-like"/>
    <property type="match status" value="1"/>
</dbReference>
<dbReference type="PANTHER" id="PTHR46825:SF7">
    <property type="entry name" value="D-ALANYL-D-ALANINE CARBOXYPEPTIDASE"/>
    <property type="match status" value="1"/>
</dbReference>
<keyword evidence="1" id="KW-0732">Signal</keyword>
<dbReference type="Pfam" id="PF00144">
    <property type="entry name" value="Beta-lactamase"/>
    <property type="match status" value="1"/>
</dbReference>
<gene>
    <name evidence="3" type="ORF">L0C25_14875</name>
</gene>
<organism evidence="3 4">
    <name type="scientific">Solicola gregarius</name>
    <dbReference type="NCBI Taxonomy" id="2908642"/>
    <lineage>
        <taxon>Bacteria</taxon>
        <taxon>Bacillati</taxon>
        <taxon>Actinomycetota</taxon>
        <taxon>Actinomycetes</taxon>
        <taxon>Propionibacteriales</taxon>
        <taxon>Nocardioidaceae</taxon>
        <taxon>Solicola</taxon>
    </lineage>
</organism>
<keyword evidence="4" id="KW-1185">Reference proteome</keyword>
<accession>A0AA46YKC1</accession>
<dbReference type="KEGG" id="sgrg:L0C25_14875"/>
<name>A0AA46YKC1_9ACTN</name>
<evidence type="ECO:0000259" key="2">
    <source>
        <dbReference type="Pfam" id="PF00144"/>
    </source>
</evidence>